<organism evidence="1 2">
    <name type="scientific">Bacteroides fragilis CL07T12C05</name>
    <dbReference type="NCBI Taxonomy" id="997883"/>
    <lineage>
        <taxon>Bacteria</taxon>
        <taxon>Pseudomonadati</taxon>
        <taxon>Bacteroidota</taxon>
        <taxon>Bacteroidia</taxon>
        <taxon>Bacteroidales</taxon>
        <taxon>Bacteroidaceae</taxon>
        <taxon>Bacteroides</taxon>
    </lineage>
</organism>
<dbReference type="HOGENOM" id="CLU_3304716_0_0_10"/>
<evidence type="ECO:0000313" key="2">
    <source>
        <dbReference type="Proteomes" id="UP000003879"/>
    </source>
</evidence>
<dbReference type="AlphaFoldDB" id="A0A0E2AUZ5"/>
<dbReference type="EMBL" id="AGXN01000005">
    <property type="protein sequence ID" value="EIY99816.1"/>
    <property type="molecule type" value="Genomic_DNA"/>
</dbReference>
<proteinExistence type="predicted"/>
<comment type="caution">
    <text evidence="1">The sequence shown here is derived from an EMBL/GenBank/DDBJ whole genome shotgun (WGS) entry which is preliminary data.</text>
</comment>
<protein>
    <submittedName>
        <fullName evidence="1">Uncharacterized protein</fullName>
    </submittedName>
</protein>
<gene>
    <name evidence="1" type="ORF">HMPREF1056_01117</name>
</gene>
<accession>A0A0E2AUZ5</accession>
<name>A0A0E2AUZ5_BACFG</name>
<reference evidence="1 2" key="1">
    <citation type="submission" date="2012-02" db="EMBL/GenBank/DDBJ databases">
        <title>The Genome Sequence of Bacteroides fragilis CL07T12C05.</title>
        <authorList>
            <consortium name="The Broad Institute Genome Sequencing Platform"/>
            <person name="Earl A."/>
            <person name="Ward D."/>
            <person name="Feldgarden M."/>
            <person name="Gevers D."/>
            <person name="Zitomersky N.L."/>
            <person name="Coyne M.J."/>
            <person name="Comstock L.E."/>
            <person name="Young S.K."/>
            <person name="Zeng Q."/>
            <person name="Gargeya S."/>
            <person name="Fitzgerald M."/>
            <person name="Haas B."/>
            <person name="Abouelleil A."/>
            <person name="Alvarado L."/>
            <person name="Arachchi H.M."/>
            <person name="Berlin A."/>
            <person name="Chapman S.B."/>
            <person name="Gearin G."/>
            <person name="Goldberg J."/>
            <person name="Griggs A."/>
            <person name="Gujja S."/>
            <person name="Hansen M."/>
            <person name="Heiman D."/>
            <person name="Howarth C."/>
            <person name="Larimer J."/>
            <person name="Lui A."/>
            <person name="MacDonald P.J.P."/>
            <person name="McCowen C."/>
            <person name="Montmayeur A."/>
            <person name="Murphy C."/>
            <person name="Neiman D."/>
            <person name="Pearson M."/>
            <person name="Priest M."/>
            <person name="Roberts A."/>
            <person name="Saif S."/>
            <person name="Shea T."/>
            <person name="Sisk P."/>
            <person name="Stolte C."/>
            <person name="Sykes S."/>
            <person name="Wortman J."/>
            <person name="Nusbaum C."/>
            <person name="Birren B."/>
        </authorList>
    </citation>
    <scope>NUCLEOTIDE SEQUENCE [LARGE SCALE GENOMIC DNA]</scope>
    <source>
        <strain evidence="1 2">CL07T12C05</strain>
    </source>
</reference>
<dbReference type="Proteomes" id="UP000003879">
    <property type="component" value="Unassembled WGS sequence"/>
</dbReference>
<evidence type="ECO:0000313" key="1">
    <source>
        <dbReference type="EMBL" id="EIY99816.1"/>
    </source>
</evidence>
<sequence>MLSFDKRKGVQLLVRIYNHFSYGCYSWRMRLIIPSKNYN</sequence>